<comment type="catalytic activity">
    <reaction evidence="5">
        <text>DNA(n) + a 2'-deoxyribonucleoside 5'-triphosphate = DNA(n+1) + diphosphate</text>
        <dbReference type="Rhea" id="RHEA:22508"/>
        <dbReference type="Rhea" id="RHEA-COMP:17339"/>
        <dbReference type="Rhea" id="RHEA-COMP:17340"/>
        <dbReference type="ChEBI" id="CHEBI:33019"/>
        <dbReference type="ChEBI" id="CHEBI:61560"/>
        <dbReference type="ChEBI" id="CHEBI:173112"/>
        <dbReference type="EC" id="2.7.7.7"/>
    </reaction>
</comment>
<keyword evidence="5" id="KW-0238">DNA-binding</keyword>
<dbReference type="PATRIC" id="fig|2209.48.peg.2413"/>
<evidence type="ECO:0000256" key="2">
    <source>
        <dbReference type="ARBA" id="ARBA00022679"/>
    </source>
</evidence>
<comment type="caution">
    <text evidence="8">The sequence shown here is derived from an EMBL/GenBank/DDBJ whole genome shotgun (WGS) entry which is preliminary data.</text>
</comment>
<dbReference type="GO" id="GO:0003677">
    <property type="term" value="F:DNA binding"/>
    <property type="evidence" value="ECO:0007669"/>
    <property type="project" value="UniProtKB-KW"/>
</dbReference>
<evidence type="ECO:0000256" key="3">
    <source>
        <dbReference type="ARBA" id="ARBA00022695"/>
    </source>
</evidence>
<dbReference type="InterPro" id="IPR006172">
    <property type="entry name" value="DNA-dir_DNA_pol_B"/>
</dbReference>
<evidence type="ECO:0000313" key="6">
    <source>
        <dbReference type="EMBL" id="KKH15669.1"/>
    </source>
</evidence>
<dbReference type="GO" id="GO:0003887">
    <property type="term" value="F:DNA-directed DNA polymerase activity"/>
    <property type="evidence" value="ECO:0007669"/>
    <property type="project" value="UniProtKB-KW"/>
</dbReference>
<evidence type="ECO:0000313" key="10">
    <source>
        <dbReference type="Proteomes" id="UP000033987"/>
    </source>
</evidence>
<dbReference type="PROSITE" id="PS00116">
    <property type="entry name" value="DNA_POLYMERASE_B"/>
    <property type="match status" value="1"/>
</dbReference>
<dbReference type="RefSeq" id="WP_052733203.1">
    <property type="nucleotide sequence ID" value="NZ_JJQA01000085.1"/>
</dbReference>
<keyword evidence="3 5" id="KW-0548">Nucleotidyltransferase</keyword>
<keyword evidence="2 5" id="KW-0808">Transferase</keyword>
<dbReference type="Proteomes" id="UP000034733">
    <property type="component" value="Unassembled WGS sequence"/>
</dbReference>
<dbReference type="Proteomes" id="UP000034064">
    <property type="component" value="Unassembled WGS sequence"/>
</dbReference>
<proteinExistence type="inferred from homology"/>
<sequence length="1024" mass="118939">MENKIAYCRGYIETKRKNEGNKGKPFIPNKKTKPRHSRVLTFDTETTSDTFQNLKVGYFEIHEKGILQESGFFYNPMPENNLDVNTRFTISQNTLSQKPLSYEEVQILKEYAKKENIPLYTTKQFIENIFFYEVYEKETLCNGFNLPFDISRIARKAGNTVKGNLTKGDILLLFPHIPNSLNIKIGRMGLAEAISFVNPETEKGEEAPRLKTKGYFLDSSHLYSVLFGSGTQHFSLKQVCKNLKTEHQKEEVEEHGMITNEYLHYLQWDVKATYDVYCILEETFNKYGLTKKEITKIYSAASIGKAALKHLGIKPFLDLNPEYPSINLGRIMETYFGGRVECKLRHEIKPVEVLDFTSMYPSTIVLLGLWEYMISEGYKEIKATKEIKKFVDSITLEDMVNPETWKDLVGIVKVRPDKDILPLRAGYNEKGEKTVGLQYLTSNHEMWFALPDIVSSKLLTGKTPEIIEAYKYEAGRPQKTLKSQKILGYQINPKKDNLIKFFVEERQKIKKEMEKLENEGKQTSPEYSEKDGLQLALKILSNALGYGIFIELITQKTEKTLVVCRGDKKFSSIGRSEEEGAFFNPLIGSTITATSRLMLAIAEAKVKELGNSHYYMDTDSIFVPPEIAEEVSDFFNSLNPYENVSQLLKVEDKFKGRVKDEKTGEKTPVQYFFGISSKRYVVFAFDEKDIPDISRMEGKLHGMGHITNIFKEEVTEEDKHWHPLLWKDLILYHMGKLDYEDIVLKYSNKFEIAKVAIRTPTTYNRFRTFNERKEWEKQIKPFNFFNQGNRKDKNVFPIAPMRKNPQEMVNYPFIDYISGEIKEGKEYFKPMDKTFFDYYRHPEIKFEGKKGLLKRRDIFITDIKTIGKEIPSVDETGIEAEEEEDIQVFEEKENLLDVIKRECEKADREGKTRKGDIARIKNQIEIYKEYNPNEEELAEYTVRCLRTLKRTGKDVKRRPILLTSEKREMVLNMPEREGKEKGIPEKTLQKIKAKVREGKALNGNLESTKKIMEYIDSQKGEIIC</sequence>
<gene>
    <name evidence="6" type="ORF">DU44_11300</name>
    <name evidence="7" type="ORF">DU48_19290</name>
    <name evidence="8" type="ORF">DU65_02865</name>
    <name evidence="9" type="ORF">DU74_02155</name>
</gene>
<dbReference type="EMBL" id="JJQA01000085">
    <property type="protein sequence ID" value="KKH15669.1"/>
    <property type="molecule type" value="Genomic_DNA"/>
</dbReference>
<dbReference type="Proteomes" id="UP000033987">
    <property type="component" value="Unassembled WGS sequence"/>
</dbReference>
<keyword evidence="4 5" id="KW-0239">DNA-directed DNA polymerase</keyword>
<dbReference type="Gene3D" id="1.10.287.690">
    <property type="entry name" value="Helix hairpin bin"/>
    <property type="match status" value="1"/>
</dbReference>
<dbReference type="SUPFAM" id="SSF56672">
    <property type="entry name" value="DNA/RNA polymerases"/>
    <property type="match status" value="1"/>
</dbReference>
<dbReference type="SMART" id="SM00486">
    <property type="entry name" value="POLBc"/>
    <property type="match status" value="1"/>
</dbReference>
<organism evidence="8 10">
    <name type="scientific">Methanosarcina mazei</name>
    <name type="common">Methanosarcina frisia</name>
    <dbReference type="NCBI Taxonomy" id="2209"/>
    <lineage>
        <taxon>Archaea</taxon>
        <taxon>Methanobacteriati</taxon>
        <taxon>Methanobacteriota</taxon>
        <taxon>Stenosarchaea group</taxon>
        <taxon>Methanomicrobia</taxon>
        <taxon>Methanosarcinales</taxon>
        <taxon>Methanosarcinaceae</taxon>
        <taxon>Methanosarcina</taxon>
    </lineage>
</organism>
<dbReference type="Gene3D" id="3.90.1600.10">
    <property type="entry name" value="Palm domain of DNA polymerase"/>
    <property type="match status" value="1"/>
</dbReference>
<dbReference type="Proteomes" id="UP000034450">
    <property type="component" value="Unassembled WGS sequence"/>
</dbReference>
<keyword evidence="5" id="KW-0235">DNA replication</keyword>
<evidence type="ECO:0000256" key="1">
    <source>
        <dbReference type="ARBA" id="ARBA00005755"/>
    </source>
</evidence>
<dbReference type="InterPro" id="IPR017964">
    <property type="entry name" value="DNA-dir_DNA_pol_B_CS"/>
</dbReference>
<dbReference type="AlphaFoldDB" id="A0A0F8L3H3"/>
<evidence type="ECO:0000313" key="11">
    <source>
        <dbReference type="Proteomes" id="UP000034064"/>
    </source>
</evidence>
<evidence type="ECO:0000313" key="13">
    <source>
        <dbReference type="Proteomes" id="UP000034733"/>
    </source>
</evidence>
<evidence type="ECO:0000313" key="8">
    <source>
        <dbReference type="EMBL" id="KKH21138.1"/>
    </source>
</evidence>
<comment type="similarity">
    <text evidence="1 5">Belongs to the DNA polymerase type-B family.</text>
</comment>
<dbReference type="EC" id="2.7.7.7" evidence="5"/>
<dbReference type="EMBL" id="JJQN01000139">
    <property type="protein sequence ID" value="KKH57106.1"/>
    <property type="molecule type" value="Genomic_DNA"/>
</dbReference>
<dbReference type="EMBL" id="JJQB01000104">
    <property type="protein sequence ID" value="KKH17926.1"/>
    <property type="molecule type" value="Genomic_DNA"/>
</dbReference>
<dbReference type="InterPro" id="IPR023211">
    <property type="entry name" value="DNA_pol_palm_dom_sf"/>
</dbReference>
<evidence type="ECO:0000313" key="9">
    <source>
        <dbReference type="EMBL" id="KKH57106.1"/>
    </source>
</evidence>
<protein>
    <recommendedName>
        <fullName evidence="5">DNA polymerase</fullName>
        <ecNumber evidence="5">2.7.7.7</ecNumber>
    </recommendedName>
</protein>
<accession>A0A0F8L3H3</accession>
<dbReference type="GO" id="GO:0000166">
    <property type="term" value="F:nucleotide binding"/>
    <property type="evidence" value="ECO:0007669"/>
    <property type="project" value="InterPro"/>
</dbReference>
<evidence type="ECO:0000256" key="5">
    <source>
        <dbReference type="RuleBase" id="RU000442"/>
    </source>
</evidence>
<name>A0A0F8L3H3_METMZ</name>
<dbReference type="GO" id="GO:0006260">
    <property type="term" value="P:DNA replication"/>
    <property type="evidence" value="ECO:0007669"/>
    <property type="project" value="UniProtKB-KW"/>
</dbReference>
<dbReference type="InterPro" id="IPR043502">
    <property type="entry name" value="DNA/RNA_pol_sf"/>
</dbReference>
<reference evidence="10 11" key="1">
    <citation type="journal article" date="2015" name="ISME J.">
        <title>Genomic and phenotypic differentiation among Methanosarcina mazei populations from Columbia River sediment.</title>
        <authorList>
            <person name="Youngblut N.D."/>
            <person name="Wirth J.S."/>
            <person name="Henriksen J.R."/>
            <person name="Smith M."/>
            <person name="Simon H."/>
            <person name="Metcalf W.W."/>
            <person name="Whitaker R.J."/>
        </authorList>
    </citation>
    <scope>NUCLEOTIDE SEQUENCE [LARGE SCALE GENOMIC DNA]</scope>
    <source>
        <strain evidence="6 11">1.F.A.1A.3</strain>
        <strain evidence="7 13">1.F.A.1B.3</strain>
        <strain evidence="8 10">1.F.A.1B.4</strain>
        <strain evidence="9 12">1.H.A.2.6</strain>
    </source>
</reference>
<evidence type="ECO:0000313" key="7">
    <source>
        <dbReference type="EMBL" id="KKH17926.1"/>
    </source>
</evidence>
<dbReference type="EMBL" id="JJQC01000085">
    <property type="protein sequence ID" value="KKH21138.1"/>
    <property type="molecule type" value="Genomic_DNA"/>
</dbReference>
<evidence type="ECO:0000256" key="4">
    <source>
        <dbReference type="ARBA" id="ARBA00022932"/>
    </source>
</evidence>
<evidence type="ECO:0000313" key="12">
    <source>
        <dbReference type="Proteomes" id="UP000034450"/>
    </source>
</evidence>